<dbReference type="AlphaFoldDB" id="A0A9X1NBC6"/>
<name>A0A9X1NBC6_9ACTN</name>
<keyword evidence="5" id="KW-0472">Membrane</keyword>
<dbReference type="PANTHER" id="PTHR14226">
    <property type="entry name" value="NEUROPATHY TARGET ESTERASE/SWISS CHEESE D.MELANOGASTER"/>
    <property type="match status" value="1"/>
</dbReference>
<evidence type="ECO:0000313" key="7">
    <source>
        <dbReference type="EMBL" id="MCD5309918.1"/>
    </source>
</evidence>
<keyword evidence="5" id="KW-0812">Transmembrane</keyword>
<dbReference type="Proteomes" id="UP001138997">
    <property type="component" value="Unassembled WGS sequence"/>
</dbReference>
<organism evidence="7 8">
    <name type="scientific">Kineosporia babensis</name>
    <dbReference type="NCBI Taxonomy" id="499548"/>
    <lineage>
        <taxon>Bacteria</taxon>
        <taxon>Bacillati</taxon>
        <taxon>Actinomycetota</taxon>
        <taxon>Actinomycetes</taxon>
        <taxon>Kineosporiales</taxon>
        <taxon>Kineosporiaceae</taxon>
        <taxon>Kineosporia</taxon>
    </lineage>
</organism>
<feature type="short sequence motif" description="GXGXXG" evidence="4">
    <location>
        <begin position="12"/>
        <end position="17"/>
    </location>
</feature>
<dbReference type="EMBL" id="JAJOMB010000001">
    <property type="protein sequence ID" value="MCD5309918.1"/>
    <property type="molecule type" value="Genomic_DNA"/>
</dbReference>
<keyword evidence="3 4" id="KW-0443">Lipid metabolism</keyword>
<dbReference type="RefSeq" id="WP_231438833.1">
    <property type="nucleotide sequence ID" value="NZ_JAJOMB010000001.1"/>
</dbReference>
<evidence type="ECO:0000256" key="5">
    <source>
        <dbReference type="SAM" id="Phobius"/>
    </source>
</evidence>
<protein>
    <submittedName>
        <fullName evidence="7">Patatin-like phospholipase family protein</fullName>
    </submittedName>
</protein>
<evidence type="ECO:0000256" key="4">
    <source>
        <dbReference type="PROSITE-ProRule" id="PRU01161"/>
    </source>
</evidence>
<dbReference type="Gene3D" id="3.40.1090.10">
    <property type="entry name" value="Cytosolic phospholipase A2 catalytic domain"/>
    <property type="match status" value="2"/>
</dbReference>
<gene>
    <name evidence="7" type="ORF">LR394_03365</name>
</gene>
<keyword evidence="1 4" id="KW-0378">Hydrolase</keyword>
<evidence type="ECO:0000256" key="2">
    <source>
        <dbReference type="ARBA" id="ARBA00022963"/>
    </source>
</evidence>
<sequence length="283" mass="30073">MKDDRRALVLAGGGITGIAWELGIIAGLAELGVDLADADLVIGTSAGSVAGAQLRSGTPIERLYAEQLRDARGEVRASPPRRTLLRRALIGMTPGTGPKTCRRIGRAALAARTVPESTRRTVIESRLPERAWPQEPFKVTAVDASTGELVVFDNESGVALVDAVGASCAVPMVWPPVTIRGRRYIDGGVRSWANADLAKGYERVVVLSPFTALLGRRGRVGAQLNQLGPDVQKVVVMPDANTKRAMGSNPLDPAFRSDAAKAGRSQARLVRDRVAGAWGRSPR</sequence>
<reference evidence="7" key="1">
    <citation type="submission" date="2021-11" db="EMBL/GenBank/DDBJ databases">
        <title>Streptomyces corallinus and Kineosporia corallina sp. nov., two new coral-derived marine actinobacteria.</title>
        <authorList>
            <person name="Buangrab K."/>
            <person name="Sutthacheep M."/>
            <person name="Yeemin T."/>
            <person name="Harunari E."/>
            <person name="Igarashi Y."/>
            <person name="Sripreechasak P."/>
            <person name="Kanchanasin P."/>
            <person name="Tanasupawat S."/>
            <person name="Phongsopitanun W."/>
        </authorList>
    </citation>
    <scope>NUCLEOTIDE SEQUENCE</scope>
    <source>
        <strain evidence="7">JCM 31032</strain>
    </source>
</reference>
<dbReference type="InterPro" id="IPR016035">
    <property type="entry name" value="Acyl_Trfase/lysoPLipase"/>
</dbReference>
<dbReference type="GO" id="GO:0016042">
    <property type="term" value="P:lipid catabolic process"/>
    <property type="evidence" value="ECO:0007669"/>
    <property type="project" value="UniProtKB-UniRule"/>
</dbReference>
<dbReference type="PROSITE" id="PS51635">
    <property type="entry name" value="PNPLA"/>
    <property type="match status" value="1"/>
</dbReference>
<accession>A0A9X1NBC6</accession>
<evidence type="ECO:0000256" key="3">
    <source>
        <dbReference type="ARBA" id="ARBA00023098"/>
    </source>
</evidence>
<keyword evidence="8" id="KW-1185">Reference proteome</keyword>
<feature type="short sequence motif" description="DGA/G" evidence="4">
    <location>
        <begin position="186"/>
        <end position="188"/>
    </location>
</feature>
<keyword evidence="2 4" id="KW-0442">Lipid degradation</keyword>
<evidence type="ECO:0000313" key="8">
    <source>
        <dbReference type="Proteomes" id="UP001138997"/>
    </source>
</evidence>
<feature type="domain" description="PNPLA" evidence="6">
    <location>
        <begin position="8"/>
        <end position="199"/>
    </location>
</feature>
<dbReference type="InterPro" id="IPR002641">
    <property type="entry name" value="PNPLA_dom"/>
</dbReference>
<keyword evidence="5" id="KW-1133">Transmembrane helix</keyword>
<feature type="short sequence motif" description="GXSXG" evidence="4">
    <location>
        <begin position="43"/>
        <end position="47"/>
    </location>
</feature>
<proteinExistence type="predicted"/>
<feature type="transmembrane region" description="Helical" evidence="5">
    <location>
        <begin position="7"/>
        <end position="29"/>
    </location>
</feature>
<feature type="active site" description="Nucleophile" evidence="4">
    <location>
        <position position="45"/>
    </location>
</feature>
<dbReference type="PANTHER" id="PTHR14226:SF57">
    <property type="entry name" value="BLR7027 PROTEIN"/>
    <property type="match status" value="1"/>
</dbReference>
<dbReference type="GO" id="GO:0016787">
    <property type="term" value="F:hydrolase activity"/>
    <property type="evidence" value="ECO:0007669"/>
    <property type="project" value="UniProtKB-UniRule"/>
</dbReference>
<dbReference type="InterPro" id="IPR050301">
    <property type="entry name" value="NTE"/>
</dbReference>
<evidence type="ECO:0000259" key="6">
    <source>
        <dbReference type="PROSITE" id="PS51635"/>
    </source>
</evidence>
<comment type="caution">
    <text evidence="7">The sequence shown here is derived from an EMBL/GenBank/DDBJ whole genome shotgun (WGS) entry which is preliminary data.</text>
</comment>
<evidence type="ECO:0000256" key="1">
    <source>
        <dbReference type="ARBA" id="ARBA00022801"/>
    </source>
</evidence>
<dbReference type="Pfam" id="PF01734">
    <property type="entry name" value="Patatin"/>
    <property type="match status" value="1"/>
</dbReference>
<dbReference type="SUPFAM" id="SSF52151">
    <property type="entry name" value="FabD/lysophospholipase-like"/>
    <property type="match status" value="1"/>
</dbReference>
<feature type="active site" description="Proton acceptor" evidence="4">
    <location>
        <position position="186"/>
    </location>
</feature>